<feature type="region of interest" description="Disordered" evidence="1">
    <location>
        <begin position="429"/>
        <end position="462"/>
    </location>
</feature>
<feature type="region of interest" description="Disordered" evidence="1">
    <location>
        <begin position="475"/>
        <end position="512"/>
    </location>
</feature>
<feature type="compositionally biased region" description="Low complexity" evidence="1">
    <location>
        <begin position="257"/>
        <end position="266"/>
    </location>
</feature>
<dbReference type="EMBL" id="JAFNEN010000092">
    <property type="protein sequence ID" value="KAG8195164.1"/>
    <property type="molecule type" value="Genomic_DNA"/>
</dbReference>
<keyword evidence="3" id="KW-1185">Reference proteome</keyword>
<feature type="compositionally biased region" description="Low complexity" evidence="1">
    <location>
        <begin position="554"/>
        <end position="571"/>
    </location>
</feature>
<dbReference type="PANTHER" id="PTHR15623">
    <property type="entry name" value="SPERMATOGENESIS-ASSOCIATED SERINE-RICH PROTEIN 2-RELATED"/>
    <property type="match status" value="1"/>
</dbReference>
<feature type="compositionally biased region" description="Low complexity" evidence="1">
    <location>
        <begin position="627"/>
        <end position="642"/>
    </location>
</feature>
<dbReference type="InterPro" id="IPR009816">
    <property type="entry name" value="SPATS2-like"/>
</dbReference>
<feature type="region of interest" description="Disordered" evidence="1">
    <location>
        <begin position="1"/>
        <end position="30"/>
    </location>
</feature>
<feature type="region of interest" description="Disordered" evidence="1">
    <location>
        <begin position="70"/>
        <end position="117"/>
    </location>
</feature>
<proteinExistence type="predicted"/>
<gene>
    <name evidence="2" type="ORF">JTE90_023340</name>
</gene>
<name>A0AAV6VEZ7_9ARAC</name>
<dbReference type="Proteomes" id="UP000827092">
    <property type="component" value="Unassembled WGS sequence"/>
</dbReference>
<evidence type="ECO:0000313" key="2">
    <source>
        <dbReference type="EMBL" id="KAG8195164.1"/>
    </source>
</evidence>
<evidence type="ECO:0000256" key="1">
    <source>
        <dbReference type="SAM" id="MobiDB-lite"/>
    </source>
</evidence>
<feature type="region of interest" description="Disordered" evidence="1">
    <location>
        <begin position="151"/>
        <end position="282"/>
    </location>
</feature>
<feature type="compositionally biased region" description="Basic residues" evidence="1">
    <location>
        <begin position="242"/>
        <end position="256"/>
    </location>
</feature>
<feature type="compositionally biased region" description="Basic and acidic residues" evidence="1">
    <location>
        <begin position="572"/>
        <end position="583"/>
    </location>
</feature>
<dbReference type="AlphaFoldDB" id="A0AAV6VEZ7"/>
<accession>A0AAV6VEZ7</accession>
<feature type="compositionally biased region" description="Polar residues" evidence="1">
    <location>
        <begin position="103"/>
        <end position="117"/>
    </location>
</feature>
<feature type="compositionally biased region" description="Low complexity" evidence="1">
    <location>
        <begin position="438"/>
        <end position="455"/>
    </location>
</feature>
<feature type="compositionally biased region" description="Low complexity" evidence="1">
    <location>
        <begin position="530"/>
        <end position="545"/>
    </location>
</feature>
<organism evidence="2 3">
    <name type="scientific">Oedothorax gibbosus</name>
    <dbReference type="NCBI Taxonomy" id="931172"/>
    <lineage>
        <taxon>Eukaryota</taxon>
        <taxon>Metazoa</taxon>
        <taxon>Ecdysozoa</taxon>
        <taxon>Arthropoda</taxon>
        <taxon>Chelicerata</taxon>
        <taxon>Arachnida</taxon>
        <taxon>Araneae</taxon>
        <taxon>Araneomorphae</taxon>
        <taxon>Entelegynae</taxon>
        <taxon>Araneoidea</taxon>
        <taxon>Linyphiidae</taxon>
        <taxon>Erigoninae</taxon>
        <taxon>Oedothorax</taxon>
    </lineage>
</organism>
<feature type="region of interest" description="Disordered" evidence="1">
    <location>
        <begin position="526"/>
        <end position="653"/>
    </location>
</feature>
<dbReference type="PANTHER" id="PTHR15623:SF11">
    <property type="entry name" value="SPERMATOGENESIS-ASSOCIATED SERINE-RICH PROTEIN 2"/>
    <property type="match status" value="1"/>
</dbReference>
<feature type="compositionally biased region" description="Polar residues" evidence="1">
    <location>
        <begin position="74"/>
        <end position="84"/>
    </location>
</feature>
<feature type="compositionally biased region" description="Polar residues" evidence="1">
    <location>
        <begin position="200"/>
        <end position="218"/>
    </location>
</feature>
<dbReference type="GO" id="GO:0005737">
    <property type="term" value="C:cytoplasm"/>
    <property type="evidence" value="ECO:0007669"/>
    <property type="project" value="TreeGrafter"/>
</dbReference>
<dbReference type="Pfam" id="PF07139">
    <property type="entry name" value="SPATS2-like"/>
    <property type="match status" value="1"/>
</dbReference>
<feature type="compositionally biased region" description="Basic and acidic residues" evidence="1">
    <location>
        <begin position="1"/>
        <end position="11"/>
    </location>
</feature>
<comment type="caution">
    <text evidence="2">The sequence shown here is derived from an EMBL/GenBank/DDBJ whole genome shotgun (WGS) entry which is preliminary data.</text>
</comment>
<feature type="compositionally biased region" description="Basic and acidic residues" evidence="1">
    <location>
        <begin position="219"/>
        <end position="241"/>
    </location>
</feature>
<evidence type="ECO:0000313" key="3">
    <source>
        <dbReference type="Proteomes" id="UP000827092"/>
    </source>
</evidence>
<protein>
    <submittedName>
        <fullName evidence="2">Uncharacterized protein</fullName>
    </submittedName>
</protein>
<feature type="compositionally biased region" description="Basic residues" evidence="1">
    <location>
        <begin position="85"/>
        <end position="97"/>
    </location>
</feature>
<reference evidence="2 3" key="1">
    <citation type="journal article" date="2022" name="Nat. Ecol. Evol.">
        <title>A masculinizing supergene underlies an exaggerated male reproductive morph in a spider.</title>
        <authorList>
            <person name="Hendrickx F."/>
            <person name="De Corte Z."/>
            <person name="Sonet G."/>
            <person name="Van Belleghem S.M."/>
            <person name="Kostlbacher S."/>
            <person name="Vangestel C."/>
        </authorList>
    </citation>
    <scope>NUCLEOTIDE SEQUENCE [LARGE SCALE GENOMIC DNA]</scope>
    <source>
        <strain evidence="2">W744_W776</strain>
    </source>
</reference>
<sequence>MAKNRGSKEGFDPALSMPAEQKSSESNKQKIGRIHELFSMITKDTIAKILQYYDEDEFQALNAITSDGGKEALSNWSESGSLKTRNNKNKKKKKKGKKDAALATSNTASFDADDSSSIHSGCNIEIEAEKSSQTTENGNGILPEVADTTESLDNILPLDEQPINNEETKPSITEPEIPPHRLASSVTVSEETVHRASIPSDFNRNSVESESRVSPLSDNSEKQAEQGIKKDKYRSINEGHNRHSPRQRTSSFRRNKSSSISEDSSSQTNPQAPNAAPTKRDAYQQRNKGFEKCKKDLQRQSASLQRINAQLEKGFEESEKRLKNAFADILTKVENRQKELEQELTHRKIEAFDLLKSRQELCTEYRKRTDRTSTLSEAEWAELRSDIKQFVTERKYDDDLGKTIWFQWPDISEALQTFGEVCPVKNVYSQRPHSGNENAATSNNPEPSPSSSLANEEIESSADRNDVANIADAVEDESHSAGKEATPAFTKNHPPPQQHHHQQGGLPQTENRPTRIYQNKNFSQNRFHQNNRGGFPNNSNNNQRFFRGRGGGNFQRPYPRNNYNNPYQGRQTYDDREHRDNTRDFNANQPRGNRSRGGGGGRYNNNYRNYDKFQRGGGNGPRHVNAEHSSNPPAAAANLNAEKPVNGFDGGNN</sequence>